<evidence type="ECO:0000259" key="8">
    <source>
        <dbReference type="Pfam" id="PF13962"/>
    </source>
</evidence>
<feature type="transmembrane region" description="Helical" evidence="7">
    <location>
        <begin position="149"/>
        <end position="173"/>
    </location>
</feature>
<feature type="transmembrane region" description="Helical" evidence="7">
    <location>
        <begin position="291"/>
        <end position="314"/>
    </location>
</feature>
<keyword evidence="10" id="KW-1185">Reference proteome</keyword>
<keyword evidence="4 7" id="KW-1133">Transmembrane helix</keyword>
<evidence type="ECO:0000256" key="7">
    <source>
        <dbReference type="SAM" id="Phobius"/>
    </source>
</evidence>
<sequence length="327" mass="36514">MDVINDFRSQLPRTITVEGDTGVSRFSEWIGESALHWVVRQPVSEKDSLTSFIREVLDAPDVDWNERNASGDTAFQVAIANGDIDMVTQFLRHPEKINVGLENGSGKSSIELAHDMIARDKKFEQVEAELSSTEAGKRYMDNLYRDRQVYVDAANAILVGAALIASVTFAAWLQPPLNYTLDGGSPVYSTVNPYPENNYPKYADVEDNVGLGVFWIFNSLSFYFAIGTVVLGACSVLPRRKLFIKQSVVKLRRNLLWTSSLLALSVLFVLVAFGTAGLIVLMPVFKFRLYMIVPSTIGGIVCLISIGYLFYNIFEESLWRNSKKGVR</sequence>
<protein>
    <recommendedName>
        <fullName evidence="8">PGG domain-containing protein</fullName>
    </recommendedName>
</protein>
<dbReference type="AlphaFoldDB" id="A0A8T0H6W0"/>
<keyword evidence="5" id="KW-0040">ANK repeat</keyword>
<proteinExistence type="predicted"/>
<evidence type="ECO:0000256" key="4">
    <source>
        <dbReference type="ARBA" id="ARBA00022989"/>
    </source>
</evidence>
<dbReference type="GO" id="GO:0005886">
    <property type="term" value="C:plasma membrane"/>
    <property type="evidence" value="ECO:0007669"/>
    <property type="project" value="TreeGrafter"/>
</dbReference>
<evidence type="ECO:0000313" key="10">
    <source>
        <dbReference type="Proteomes" id="UP000822688"/>
    </source>
</evidence>
<dbReference type="PANTHER" id="PTHR24186:SF38">
    <property type="entry name" value="ANKYRIN REPEAT FAMILY PROTEIN"/>
    <property type="match status" value="1"/>
</dbReference>
<feature type="transmembrane region" description="Helical" evidence="7">
    <location>
        <begin position="212"/>
        <end position="234"/>
    </location>
</feature>
<dbReference type="InterPro" id="IPR026961">
    <property type="entry name" value="PGG_dom"/>
</dbReference>
<feature type="domain" description="PGG" evidence="8">
    <location>
        <begin position="152"/>
        <end position="276"/>
    </location>
</feature>
<evidence type="ECO:0000256" key="5">
    <source>
        <dbReference type="ARBA" id="ARBA00023043"/>
    </source>
</evidence>
<dbReference type="Proteomes" id="UP000822688">
    <property type="component" value="Chromosome 7"/>
</dbReference>
<keyword evidence="3" id="KW-0677">Repeat</keyword>
<dbReference type="PANTHER" id="PTHR24186">
    <property type="entry name" value="PROTEIN PHOSPHATASE 1 REGULATORY SUBUNIT"/>
    <property type="match status" value="1"/>
</dbReference>
<evidence type="ECO:0000256" key="1">
    <source>
        <dbReference type="ARBA" id="ARBA00004141"/>
    </source>
</evidence>
<gene>
    <name evidence="9" type="ORF">KC19_7G022000</name>
</gene>
<feature type="transmembrane region" description="Helical" evidence="7">
    <location>
        <begin position="255"/>
        <end position="285"/>
    </location>
</feature>
<evidence type="ECO:0000256" key="6">
    <source>
        <dbReference type="ARBA" id="ARBA00023136"/>
    </source>
</evidence>
<accession>A0A8T0H6W0</accession>
<evidence type="ECO:0000313" key="9">
    <source>
        <dbReference type="EMBL" id="KAG0565898.1"/>
    </source>
</evidence>
<dbReference type="EMBL" id="CM026428">
    <property type="protein sequence ID" value="KAG0565898.1"/>
    <property type="molecule type" value="Genomic_DNA"/>
</dbReference>
<dbReference type="Gene3D" id="1.25.40.20">
    <property type="entry name" value="Ankyrin repeat-containing domain"/>
    <property type="match status" value="1"/>
</dbReference>
<comment type="subcellular location">
    <subcellularLocation>
        <location evidence="1">Membrane</location>
        <topology evidence="1">Multi-pass membrane protein</topology>
    </subcellularLocation>
</comment>
<dbReference type="InterPro" id="IPR036770">
    <property type="entry name" value="Ankyrin_rpt-contain_sf"/>
</dbReference>
<comment type="caution">
    <text evidence="9">The sequence shown here is derived from an EMBL/GenBank/DDBJ whole genome shotgun (WGS) entry which is preliminary data.</text>
</comment>
<reference evidence="9" key="1">
    <citation type="submission" date="2020-06" db="EMBL/GenBank/DDBJ databases">
        <title>WGS assembly of Ceratodon purpureus strain R40.</title>
        <authorList>
            <person name="Carey S.B."/>
            <person name="Jenkins J."/>
            <person name="Shu S."/>
            <person name="Lovell J.T."/>
            <person name="Sreedasyam A."/>
            <person name="Maumus F."/>
            <person name="Tiley G.P."/>
            <person name="Fernandez-Pozo N."/>
            <person name="Barry K."/>
            <person name="Chen C."/>
            <person name="Wang M."/>
            <person name="Lipzen A."/>
            <person name="Daum C."/>
            <person name="Saski C.A."/>
            <person name="Payton A.C."/>
            <person name="Mcbreen J.C."/>
            <person name="Conrad R.E."/>
            <person name="Kollar L.M."/>
            <person name="Olsson S."/>
            <person name="Huttunen S."/>
            <person name="Landis J.B."/>
            <person name="Wickett N.J."/>
            <person name="Johnson M.G."/>
            <person name="Rensing S.A."/>
            <person name="Grimwood J."/>
            <person name="Schmutz J."/>
            <person name="Mcdaniel S.F."/>
        </authorList>
    </citation>
    <scope>NUCLEOTIDE SEQUENCE</scope>
    <source>
        <strain evidence="9">R40</strain>
    </source>
</reference>
<evidence type="ECO:0000256" key="2">
    <source>
        <dbReference type="ARBA" id="ARBA00022692"/>
    </source>
</evidence>
<dbReference type="Pfam" id="PF13962">
    <property type="entry name" value="PGG"/>
    <property type="match status" value="1"/>
</dbReference>
<name>A0A8T0H6W0_CERPU</name>
<evidence type="ECO:0000256" key="3">
    <source>
        <dbReference type="ARBA" id="ARBA00022737"/>
    </source>
</evidence>
<keyword evidence="2 7" id="KW-0812">Transmembrane</keyword>
<dbReference type="SUPFAM" id="SSF48403">
    <property type="entry name" value="Ankyrin repeat"/>
    <property type="match status" value="1"/>
</dbReference>
<keyword evidence="6 7" id="KW-0472">Membrane</keyword>
<organism evidence="9 10">
    <name type="scientific">Ceratodon purpureus</name>
    <name type="common">Fire moss</name>
    <name type="synonym">Dicranum purpureum</name>
    <dbReference type="NCBI Taxonomy" id="3225"/>
    <lineage>
        <taxon>Eukaryota</taxon>
        <taxon>Viridiplantae</taxon>
        <taxon>Streptophyta</taxon>
        <taxon>Embryophyta</taxon>
        <taxon>Bryophyta</taxon>
        <taxon>Bryophytina</taxon>
        <taxon>Bryopsida</taxon>
        <taxon>Dicranidae</taxon>
        <taxon>Pseudoditrichales</taxon>
        <taxon>Ditrichaceae</taxon>
        <taxon>Ceratodon</taxon>
    </lineage>
</organism>